<organism evidence="1 2">
    <name type="scientific">Streptomyces hoynatensis</name>
    <dbReference type="NCBI Taxonomy" id="1141874"/>
    <lineage>
        <taxon>Bacteria</taxon>
        <taxon>Bacillati</taxon>
        <taxon>Actinomycetota</taxon>
        <taxon>Actinomycetes</taxon>
        <taxon>Kitasatosporales</taxon>
        <taxon>Streptomycetaceae</taxon>
        <taxon>Streptomyces</taxon>
    </lineage>
</organism>
<reference evidence="1 2" key="1">
    <citation type="journal article" date="2014" name="Int. J. Syst. Evol. Microbiol.">
        <title>Streptomyces hoynatensis sp. nov., isolated from deep marine sediment.</title>
        <authorList>
            <person name="Veyisoglu A."/>
            <person name="Sahin N."/>
        </authorList>
    </citation>
    <scope>NUCLEOTIDE SEQUENCE [LARGE SCALE GENOMIC DNA]</scope>
    <source>
        <strain evidence="1 2">KCTC 29097</strain>
    </source>
</reference>
<name>A0A3A9ZIP8_9ACTN</name>
<dbReference type="Proteomes" id="UP000272474">
    <property type="component" value="Unassembled WGS sequence"/>
</dbReference>
<evidence type="ECO:0000313" key="2">
    <source>
        <dbReference type="Proteomes" id="UP000272474"/>
    </source>
</evidence>
<comment type="caution">
    <text evidence="1">The sequence shown here is derived from an EMBL/GenBank/DDBJ whole genome shotgun (WGS) entry which is preliminary data.</text>
</comment>
<accession>A0A3A9ZIP8</accession>
<keyword evidence="2" id="KW-1185">Reference proteome</keyword>
<proteinExistence type="predicted"/>
<sequence length="75" mass="8060">MEIKIGVQHTPREIVLESGQSAEEVESAVSEALSGTGNLLTLVDERGRKVLIPADRIAYVEIGEQAVRRVGFGAL</sequence>
<dbReference type="AlphaFoldDB" id="A0A3A9ZIP8"/>
<gene>
    <name evidence="1" type="ORF">D7294_02655</name>
</gene>
<protein>
    <submittedName>
        <fullName evidence="1">DUF3107 domain-containing protein</fullName>
    </submittedName>
</protein>
<dbReference type="InterPro" id="IPR021456">
    <property type="entry name" value="DUF3107"/>
</dbReference>
<dbReference type="OrthoDB" id="3268468at2"/>
<dbReference type="Pfam" id="PF11305">
    <property type="entry name" value="DUF3107"/>
    <property type="match status" value="1"/>
</dbReference>
<dbReference type="RefSeq" id="WP_120674922.1">
    <property type="nucleotide sequence ID" value="NZ_RBAL01000001.1"/>
</dbReference>
<dbReference type="EMBL" id="RBAL01000001">
    <property type="protein sequence ID" value="RKN47096.1"/>
    <property type="molecule type" value="Genomic_DNA"/>
</dbReference>
<evidence type="ECO:0000313" key="1">
    <source>
        <dbReference type="EMBL" id="RKN47096.1"/>
    </source>
</evidence>